<dbReference type="Proteomes" id="UP000298438">
    <property type="component" value="Unassembled WGS sequence"/>
</dbReference>
<reference evidence="2 3" key="1">
    <citation type="submission" date="2019-03" db="EMBL/GenBank/DDBJ databases">
        <title>Draft Genome Sequence of Massilia arenosa sp. nov., a Novel Massilia Species Isolated from a Sandy-loam Maize Soil.</title>
        <authorList>
            <person name="Raths R."/>
            <person name="Peta V."/>
            <person name="Bucking H."/>
        </authorList>
    </citation>
    <scope>NUCLEOTIDE SEQUENCE [LARGE SCALE GENOMIC DNA]</scope>
    <source>
        <strain evidence="2 3">MC02</strain>
    </source>
</reference>
<sequence>MKTIRQSLVIGLTALGLATATCAAQAQTDGRYAHAASQQERAAKFAEHYAQRQAKLHDALKLSSAQEGAWATYQAAIKPQAPAARPDRAAFKAMSAPERMQAMITMQQQRLAAAQQRLPAVTAFYSQLSAEQKATFDKFSAHHGMRGRFGHGRGGHGGAEGQGA</sequence>
<dbReference type="Pfam" id="PF07813">
    <property type="entry name" value="LTXXQ"/>
    <property type="match status" value="1"/>
</dbReference>
<dbReference type="InterPro" id="IPR012899">
    <property type="entry name" value="LTXXQ"/>
</dbReference>
<evidence type="ECO:0000313" key="2">
    <source>
        <dbReference type="EMBL" id="TFW21083.1"/>
    </source>
</evidence>
<evidence type="ECO:0000256" key="1">
    <source>
        <dbReference type="SAM" id="SignalP"/>
    </source>
</evidence>
<dbReference type="AlphaFoldDB" id="A0A4Y9SJG4"/>
<comment type="caution">
    <text evidence="2">The sequence shown here is derived from an EMBL/GenBank/DDBJ whole genome shotgun (WGS) entry which is preliminary data.</text>
</comment>
<proteinExistence type="predicted"/>
<evidence type="ECO:0008006" key="4">
    <source>
        <dbReference type="Google" id="ProtNLM"/>
    </source>
</evidence>
<dbReference type="RefSeq" id="WP_135206991.1">
    <property type="nucleotide sequence ID" value="NZ_SPVF01000124.1"/>
</dbReference>
<name>A0A4Y9SJG4_9BURK</name>
<feature type="chain" id="PRO_5021325732" description="Periplasmic heavy metal sensor" evidence="1">
    <location>
        <begin position="27"/>
        <end position="164"/>
    </location>
</feature>
<dbReference type="EMBL" id="SPVF01000124">
    <property type="protein sequence ID" value="TFW21083.1"/>
    <property type="molecule type" value="Genomic_DNA"/>
</dbReference>
<keyword evidence="1" id="KW-0732">Signal</keyword>
<dbReference type="OrthoDB" id="5298564at2"/>
<keyword evidence="3" id="KW-1185">Reference proteome</keyword>
<dbReference type="GO" id="GO:0042597">
    <property type="term" value="C:periplasmic space"/>
    <property type="evidence" value="ECO:0007669"/>
    <property type="project" value="InterPro"/>
</dbReference>
<organism evidence="2 3">
    <name type="scientific">Zemynaea arenosa</name>
    <dbReference type="NCBI Taxonomy" id="2561931"/>
    <lineage>
        <taxon>Bacteria</taxon>
        <taxon>Pseudomonadati</taxon>
        <taxon>Pseudomonadota</taxon>
        <taxon>Betaproteobacteria</taxon>
        <taxon>Burkholderiales</taxon>
        <taxon>Oxalobacteraceae</taxon>
        <taxon>Telluria group</taxon>
        <taxon>Zemynaea</taxon>
    </lineage>
</organism>
<feature type="signal peptide" evidence="1">
    <location>
        <begin position="1"/>
        <end position="26"/>
    </location>
</feature>
<gene>
    <name evidence="2" type="ORF">E4L96_09560</name>
</gene>
<protein>
    <recommendedName>
        <fullName evidence="4">Periplasmic heavy metal sensor</fullName>
    </recommendedName>
</protein>
<accession>A0A4Y9SJG4</accession>
<evidence type="ECO:0000313" key="3">
    <source>
        <dbReference type="Proteomes" id="UP000298438"/>
    </source>
</evidence>